<accession>A0A6J5S4G1</accession>
<gene>
    <name evidence="1" type="ORF">UFOVP1382_105</name>
</gene>
<reference evidence="1" key="1">
    <citation type="submission" date="2020-05" db="EMBL/GenBank/DDBJ databases">
        <authorList>
            <person name="Chiriac C."/>
            <person name="Salcher M."/>
            <person name="Ghai R."/>
            <person name="Kavagutti S V."/>
        </authorList>
    </citation>
    <scope>NUCLEOTIDE SEQUENCE</scope>
</reference>
<dbReference type="EMBL" id="LR797331">
    <property type="protein sequence ID" value="CAB4203489.1"/>
    <property type="molecule type" value="Genomic_DNA"/>
</dbReference>
<proteinExistence type="predicted"/>
<organism evidence="1">
    <name type="scientific">uncultured Caudovirales phage</name>
    <dbReference type="NCBI Taxonomy" id="2100421"/>
    <lineage>
        <taxon>Viruses</taxon>
        <taxon>Duplodnaviria</taxon>
        <taxon>Heunggongvirae</taxon>
        <taxon>Uroviricota</taxon>
        <taxon>Caudoviricetes</taxon>
        <taxon>Peduoviridae</taxon>
        <taxon>Maltschvirus</taxon>
        <taxon>Maltschvirus maltsch</taxon>
    </lineage>
</organism>
<name>A0A6J5S4G1_9CAUD</name>
<evidence type="ECO:0000313" key="1">
    <source>
        <dbReference type="EMBL" id="CAB4203489.1"/>
    </source>
</evidence>
<sequence>MNEPRNYLASLLSRAERGESFDLKAEAPRIRQILGPSVCQCGPDRVEVIDSGQGFYDRYGCSNCNKWDGPRVLNGERTW</sequence>
<protein>
    <submittedName>
        <fullName evidence="1">Uncharacterized protein</fullName>
    </submittedName>
</protein>